<evidence type="ECO:0000313" key="2">
    <source>
        <dbReference type="Proteomes" id="UP000025227"/>
    </source>
</evidence>
<proteinExistence type="predicted"/>
<reference evidence="3" key="1">
    <citation type="submission" date="2020-12" db="UniProtKB">
        <authorList>
            <consortium name="WormBaseParasite"/>
        </authorList>
    </citation>
    <scope>IDENTIFICATION</scope>
    <source>
        <strain evidence="3">MHco3</strain>
    </source>
</reference>
<organism evidence="2 3">
    <name type="scientific">Haemonchus contortus</name>
    <name type="common">Barber pole worm</name>
    <dbReference type="NCBI Taxonomy" id="6289"/>
    <lineage>
        <taxon>Eukaryota</taxon>
        <taxon>Metazoa</taxon>
        <taxon>Ecdysozoa</taxon>
        <taxon>Nematoda</taxon>
        <taxon>Chromadorea</taxon>
        <taxon>Rhabditida</taxon>
        <taxon>Rhabditina</taxon>
        <taxon>Rhabditomorpha</taxon>
        <taxon>Strongyloidea</taxon>
        <taxon>Trichostrongylidae</taxon>
        <taxon>Haemonchus</taxon>
    </lineage>
</organism>
<feature type="transmembrane region" description="Helical" evidence="1">
    <location>
        <begin position="15"/>
        <end position="36"/>
    </location>
</feature>
<feature type="transmembrane region" description="Helical" evidence="1">
    <location>
        <begin position="197"/>
        <end position="221"/>
    </location>
</feature>
<protein>
    <submittedName>
        <fullName evidence="3">G_PROTEIN_RECEP_F1_2 domain-containing protein</fullName>
    </submittedName>
</protein>
<keyword evidence="1" id="KW-0472">Membrane</keyword>
<feature type="transmembrane region" description="Helical" evidence="1">
    <location>
        <begin position="156"/>
        <end position="176"/>
    </location>
</feature>
<dbReference type="AlphaFoldDB" id="A0A7I4YAF7"/>
<evidence type="ECO:0000313" key="3">
    <source>
        <dbReference type="WBParaSite" id="HCON_00065530-00001"/>
    </source>
</evidence>
<name>A0A7I4YAF7_HAECO</name>
<keyword evidence="2" id="KW-1185">Reference proteome</keyword>
<feature type="transmembrane region" description="Helical" evidence="1">
    <location>
        <begin position="241"/>
        <end position="261"/>
    </location>
</feature>
<keyword evidence="1" id="KW-0812">Transmembrane</keyword>
<keyword evidence="1" id="KW-1133">Transmembrane helix</keyword>
<feature type="transmembrane region" description="Helical" evidence="1">
    <location>
        <begin position="125"/>
        <end position="150"/>
    </location>
</feature>
<accession>A0A7I4YAF7</accession>
<dbReference type="OrthoDB" id="5873811at2759"/>
<feature type="transmembrane region" description="Helical" evidence="1">
    <location>
        <begin position="92"/>
        <end position="113"/>
    </location>
</feature>
<dbReference type="OMA" id="CINFVEP"/>
<dbReference type="Proteomes" id="UP000025227">
    <property type="component" value="Unplaced"/>
</dbReference>
<evidence type="ECO:0000256" key="1">
    <source>
        <dbReference type="SAM" id="Phobius"/>
    </source>
</evidence>
<sequence length="294" mass="33764">MIFLSKDALQTQQTINNFVSVVCSLLIFGYIIWRILWNYTSLTHYQNLLVCQATVGIISSVLRLITNRTATIEMTFQYGYSFLEWPPSSTKLLISILITLVAAEAILLAIFNIHRVLIFTKPSRIRIFYIITTPLSVSYLIMAGTINFFLNKVFKLCFYTLYLFIPVIIFTCYFTLRRHFRMTHYTDRIRKLQNKMSNGLLIQVILHFVAIALLASVDAVITPSSRIFALKNENTVVIGKSYALAIYMLLSWYPVFIGFIIKWSISGFLTKNKVTRPKTTLILPVISQGGQIRP</sequence>
<dbReference type="WBParaSite" id="HCON_00065530-00001">
    <property type="protein sequence ID" value="HCON_00065530-00001"/>
    <property type="gene ID" value="HCON_00065530"/>
</dbReference>
<feature type="transmembrane region" description="Helical" evidence="1">
    <location>
        <begin position="48"/>
        <end position="66"/>
    </location>
</feature>